<reference evidence="2" key="1">
    <citation type="submission" date="2020-06" db="EMBL/GenBank/DDBJ databases">
        <title>Draft genome of Bugula neritina, a colonial animal packing powerful symbionts and potential medicines.</title>
        <authorList>
            <person name="Rayko M."/>
        </authorList>
    </citation>
    <scope>NUCLEOTIDE SEQUENCE [LARGE SCALE GENOMIC DNA]</scope>
    <source>
        <strain evidence="2">Kwan_BN1</strain>
    </source>
</reference>
<comment type="caution">
    <text evidence="2">The sequence shown here is derived from an EMBL/GenBank/DDBJ whole genome shotgun (WGS) entry which is preliminary data.</text>
</comment>
<feature type="compositionally biased region" description="Basic and acidic residues" evidence="1">
    <location>
        <begin position="94"/>
        <end position="109"/>
    </location>
</feature>
<evidence type="ECO:0000256" key="1">
    <source>
        <dbReference type="SAM" id="MobiDB-lite"/>
    </source>
</evidence>
<proteinExistence type="predicted"/>
<keyword evidence="3" id="KW-1185">Reference proteome</keyword>
<accession>A0A7J7KC80</accession>
<evidence type="ECO:0000313" key="2">
    <source>
        <dbReference type="EMBL" id="KAF6035198.1"/>
    </source>
</evidence>
<dbReference type="Proteomes" id="UP000593567">
    <property type="component" value="Unassembled WGS sequence"/>
</dbReference>
<organism evidence="2 3">
    <name type="scientific">Bugula neritina</name>
    <name type="common">Brown bryozoan</name>
    <name type="synonym">Sertularia neritina</name>
    <dbReference type="NCBI Taxonomy" id="10212"/>
    <lineage>
        <taxon>Eukaryota</taxon>
        <taxon>Metazoa</taxon>
        <taxon>Spiralia</taxon>
        <taxon>Lophotrochozoa</taxon>
        <taxon>Bryozoa</taxon>
        <taxon>Gymnolaemata</taxon>
        <taxon>Cheilostomatida</taxon>
        <taxon>Flustrina</taxon>
        <taxon>Buguloidea</taxon>
        <taxon>Bugulidae</taxon>
        <taxon>Bugula</taxon>
    </lineage>
</organism>
<evidence type="ECO:0000313" key="3">
    <source>
        <dbReference type="Proteomes" id="UP000593567"/>
    </source>
</evidence>
<feature type="region of interest" description="Disordered" evidence="1">
    <location>
        <begin position="91"/>
        <end position="133"/>
    </location>
</feature>
<dbReference type="EMBL" id="VXIV02000918">
    <property type="protein sequence ID" value="KAF6035198.1"/>
    <property type="molecule type" value="Genomic_DNA"/>
</dbReference>
<protein>
    <submittedName>
        <fullName evidence="2">Uncharacterized protein</fullName>
    </submittedName>
</protein>
<gene>
    <name evidence="2" type="ORF">EB796_006500</name>
</gene>
<name>A0A7J7KC80_BUGNE</name>
<sequence length="165" mass="18891">MRVTIRRNRGNHSCFCIKRKIEERRKQWFELGVDNLEELKAKDKNLQKQLTLHNTLCRIHFLSKSRFRKRFLKMCPEEGLCAHVLPSNYSNNDEGSRVQDGRNELERPEGQSGSRALHSGHLGGHDLNGHANTEENTSIAGVGETTHTPVDDEAILSMLDYLINQ</sequence>
<dbReference type="AlphaFoldDB" id="A0A7J7KC80"/>